<sequence length="436" mass="50563">MADQSKNQQYDLTKKLSQYLDRHLIFPLLDFLSAREIWPAGQLTDAKLALLSKTNMIDYYAEIYKNAKGQDIPQEMKDKRLTVVESLRKLQNEIRVFLEYFSGEEGGQRLHMLKSEGNFNLAHLEAKCGISESTLDSMYKYAKFQFECGNYAGAAEYLYYYRTLSVSRDNDTSAMWGKLGAEILMQNWETASEDLKILREHLDNSPGHQLQARTWLIHWALFIFFNHPDGRDGIIDMFFQEKYMNAIQTTCPHILRYLATACITNKKKRGQIKELVRVIEQEYGNYRDPITEFVHALYVDYNFDLAQEKLAACEVVLQNDFFLVPCLEEFVENAKLTIFENYCRIHSVIDIGMVAEKLGMDREKAEVWIVNLIRQARLDARIDSQANQVIMDSQATNVYQLVKEKTKNLSVRTLMLTEALSSKMQSGDQKQRGLAY</sequence>
<dbReference type="InterPro" id="IPR000717">
    <property type="entry name" value="PCI_dom"/>
</dbReference>
<keyword evidence="1 4" id="KW-0963">Cytoplasm</keyword>
<dbReference type="GO" id="GO:0001732">
    <property type="term" value="P:formation of cytoplasmic translation initiation complex"/>
    <property type="evidence" value="ECO:0007669"/>
    <property type="project" value="UniProtKB-UniRule"/>
</dbReference>
<name>A0A7S4GIM1_9EUGL</name>
<dbReference type="GO" id="GO:0016282">
    <property type="term" value="C:eukaryotic 43S preinitiation complex"/>
    <property type="evidence" value="ECO:0007669"/>
    <property type="project" value="UniProtKB-UniRule"/>
</dbReference>
<dbReference type="SUPFAM" id="SSF46785">
    <property type="entry name" value="Winged helix' DNA-binding domain"/>
    <property type="match status" value="1"/>
</dbReference>
<keyword evidence="2 4" id="KW-0396">Initiation factor</keyword>
<dbReference type="SMART" id="SM01186">
    <property type="entry name" value="eIF3_N"/>
    <property type="match status" value="1"/>
</dbReference>
<dbReference type="Pfam" id="PF01399">
    <property type="entry name" value="PCI"/>
    <property type="match status" value="1"/>
</dbReference>
<dbReference type="GO" id="GO:0003743">
    <property type="term" value="F:translation initiation factor activity"/>
    <property type="evidence" value="ECO:0007669"/>
    <property type="project" value="UniProtKB-UniRule"/>
</dbReference>
<gene>
    <name evidence="7" type="ORF">EGYM00163_LOCUS49582</name>
</gene>
<evidence type="ECO:0000256" key="2">
    <source>
        <dbReference type="ARBA" id="ARBA00022540"/>
    </source>
</evidence>
<keyword evidence="3 4" id="KW-0648">Protein biosynthesis</keyword>
<evidence type="ECO:0000313" key="7">
    <source>
        <dbReference type="EMBL" id="CAE0838210.1"/>
    </source>
</evidence>
<comment type="function">
    <text evidence="4">Component of the eukaryotic translation initiation factor 3 (eIF-3) complex, which is involved in protein synthesis of a specialized repertoire of mRNAs and, together with other initiation factors, stimulates binding of mRNA and methionyl-tRNAi to the 40S ribosome. The eIF-3 complex specifically targets and initiates translation of a subset of mRNAs involved in cell proliferation.</text>
</comment>
<dbReference type="InterPro" id="IPR019010">
    <property type="entry name" value="eIF3e_N"/>
</dbReference>
<dbReference type="CDD" id="cd21378">
    <property type="entry name" value="eIF3E"/>
    <property type="match status" value="1"/>
</dbReference>
<dbReference type="PROSITE" id="PS50250">
    <property type="entry name" value="PCI"/>
    <property type="match status" value="1"/>
</dbReference>
<comment type="subcellular location">
    <subcellularLocation>
        <location evidence="4 5">Cytoplasm</location>
    </subcellularLocation>
</comment>
<evidence type="ECO:0000256" key="4">
    <source>
        <dbReference type="HAMAP-Rule" id="MF_03004"/>
    </source>
</evidence>
<dbReference type="InterPro" id="IPR036390">
    <property type="entry name" value="WH_DNA-bd_sf"/>
</dbReference>
<organism evidence="7">
    <name type="scientific">Eutreptiella gymnastica</name>
    <dbReference type="NCBI Taxonomy" id="73025"/>
    <lineage>
        <taxon>Eukaryota</taxon>
        <taxon>Discoba</taxon>
        <taxon>Euglenozoa</taxon>
        <taxon>Euglenida</taxon>
        <taxon>Spirocuta</taxon>
        <taxon>Euglenophyceae</taxon>
        <taxon>Eutreptiales</taxon>
        <taxon>Eutreptiaceae</taxon>
        <taxon>Eutreptiella</taxon>
    </lineage>
</organism>
<dbReference type="SMART" id="SM00088">
    <property type="entry name" value="PINT"/>
    <property type="match status" value="1"/>
</dbReference>
<dbReference type="GO" id="GO:0033290">
    <property type="term" value="C:eukaryotic 48S preinitiation complex"/>
    <property type="evidence" value="ECO:0007669"/>
    <property type="project" value="UniProtKB-UniRule"/>
</dbReference>
<accession>A0A7S4GIM1</accession>
<protein>
    <recommendedName>
        <fullName evidence="4 5">Eukaryotic translation initiation factor 3 subunit E</fullName>
        <shortName evidence="4">eIF3e</shortName>
    </recommendedName>
    <alternativeName>
        <fullName evidence="4">Eukaryotic translation initiation factor 3 subunit 6</fullName>
    </alternativeName>
</protein>
<comment type="similarity">
    <text evidence="4 5">Belongs to the eIF-3 subunit E family.</text>
</comment>
<dbReference type="PIRSF" id="PIRSF016255">
    <property type="entry name" value="eIF3e_su6"/>
    <property type="match status" value="1"/>
</dbReference>
<dbReference type="InterPro" id="IPR016650">
    <property type="entry name" value="eIF3e"/>
</dbReference>
<evidence type="ECO:0000256" key="1">
    <source>
        <dbReference type="ARBA" id="ARBA00022490"/>
    </source>
</evidence>
<dbReference type="PANTHER" id="PTHR10317">
    <property type="entry name" value="EUKARYOTIC TRANSLATION INITIATION FACTOR 3 SUBUNIT E"/>
    <property type="match status" value="1"/>
</dbReference>
<dbReference type="GO" id="GO:0071540">
    <property type="term" value="C:eukaryotic translation initiation factor 3 complex, eIF3e"/>
    <property type="evidence" value="ECO:0007669"/>
    <property type="project" value="UniProtKB-UniRule"/>
</dbReference>
<evidence type="ECO:0000259" key="6">
    <source>
        <dbReference type="PROSITE" id="PS50250"/>
    </source>
</evidence>
<reference evidence="7" key="1">
    <citation type="submission" date="2021-01" db="EMBL/GenBank/DDBJ databases">
        <authorList>
            <person name="Corre E."/>
            <person name="Pelletier E."/>
            <person name="Niang G."/>
            <person name="Scheremetjew M."/>
            <person name="Finn R."/>
            <person name="Kale V."/>
            <person name="Holt S."/>
            <person name="Cochrane G."/>
            <person name="Meng A."/>
            <person name="Brown T."/>
            <person name="Cohen L."/>
        </authorList>
    </citation>
    <scope>NUCLEOTIDE SEQUENCE</scope>
    <source>
        <strain evidence="7">CCMP1594</strain>
    </source>
</reference>
<proteinExistence type="inferred from homology"/>
<feature type="domain" description="PCI" evidence="6">
    <location>
        <begin position="223"/>
        <end position="396"/>
    </location>
</feature>
<comment type="subunit">
    <text evidence="4 5">Component of the eukaryotic translation initiation factor 3 (eIF-3) complex.</text>
</comment>
<dbReference type="Pfam" id="PF09440">
    <property type="entry name" value="eIF3_N"/>
    <property type="match status" value="1"/>
</dbReference>
<dbReference type="HAMAP" id="MF_03004">
    <property type="entry name" value="eIF3e"/>
    <property type="match status" value="1"/>
</dbReference>
<dbReference type="EMBL" id="HBJA01144017">
    <property type="protein sequence ID" value="CAE0838210.1"/>
    <property type="molecule type" value="Transcribed_RNA"/>
</dbReference>
<evidence type="ECO:0000256" key="3">
    <source>
        <dbReference type="ARBA" id="ARBA00022917"/>
    </source>
</evidence>
<evidence type="ECO:0000256" key="5">
    <source>
        <dbReference type="PIRNR" id="PIRNR016255"/>
    </source>
</evidence>
<dbReference type="AlphaFoldDB" id="A0A7S4GIM1"/>